<accession>A0ABQ9G135</accession>
<dbReference type="Proteomes" id="UP001217089">
    <property type="component" value="Unassembled WGS sequence"/>
</dbReference>
<evidence type="ECO:0000256" key="1">
    <source>
        <dbReference type="SAM" id="MobiDB-lite"/>
    </source>
</evidence>
<organism evidence="2 3">
    <name type="scientific">Tegillarca granosa</name>
    <name type="common">Malaysian cockle</name>
    <name type="synonym">Anadara granosa</name>
    <dbReference type="NCBI Taxonomy" id="220873"/>
    <lineage>
        <taxon>Eukaryota</taxon>
        <taxon>Metazoa</taxon>
        <taxon>Spiralia</taxon>
        <taxon>Lophotrochozoa</taxon>
        <taxon>Mollusca</taxon>
        <taxon>Bivalvia</taxon>
        <taxon>Autobranchia</taxon>
        <taxon>Pteriomorphia</taxon>
        <taxon>Arcoida</taxon>
        <taxon>Arcoidea</taxon>
        <taxon>Arcidae</taxon>
        <taxon>Tegillarca</taxon>
    </lineage>
</organism>
<sequence>MASSSNPARTTVCITEAFGFLDDPDYDKDPQALKKSTSDTNLFVSSDKKFDDLQARIYSLSTKGKESNSYTSQSDASLLQNKNDTYTIITYLGNEKTSVDKHLHVHDSGIGTDDLDVSDNFTIVTYIDDQPKPKEKYDSDARGLGESFGKADDKESIFKGDNRKNDINGYALEEYKLNVNDNYRNSEDDTKQPSQHIGGNSHMIGNKQSAGGSNLRTENEVIMRHLPIDSDISRHSGGVIEEVVMRRQSTNTDESRSRRTQQIVSDAFHFLKELDYCDPDAISSYSLSFHEDTNKDLHINDLQMDENLHVPKIEQIDSSSPMPSILSLENKTAENQIENCIGKLSRTNETAITNVSNVNNKHNPVIRRQQFQRQNKELSASQDEYTDDSSDEDTGIYNESFRNSCWLKVADNMSLSSVQESLEDDSYIPSATHELPNVQTNDQSDQKERKDEVFLEDNDQSHDYRGHNRSDSVTTTLSEREFKKQYNFRRKCLVKRNDSQQEYHRLSAKLYENEKVIIIEKDVEDKDFGLHIIDSHPAIITNVDKDPSILKIEVASNPPTTGIHVQTNISID</sequence>
<dbReference type="EMBL" id="JARBDR010000018">
    <property type="protein sequence ID" value="KAJ8322017.1"/>
    <property type="molecule type" value="Genomic_DNA"/>
</dbReference>
<protein>
    <submittedName>
        <fullName evidence="2">Uncharacterized protein</fullName>
    </submittedName>
</protein>
<feature type="region of interest" description="Disordered" evidence="1">
    <location>
        <begin position="428"/>
        <end position="450"/>
    </location>
</feature>
<gene>
    <name evidence="2" type="ORF">KUTeg_000488</name>
</gene>
<comment type="caution">
    <text evidence="2">The sequence shown here is derived from an EMBL/GenBank/DDBJ whole genome shotgun (WGS) entry which is preliminary data.</text>
</comment>
<feature type="compositionally biased region" description="Acidic residues" evidence="1">
    <location>
        <begin position="384"/>
        <end position="394"/>
    </location>
</feature>
<keyword evidence="3" id="KW-1185">Reference proteome</keyword>
<feature type="region of interest" description="Disordered" evidence="1">
    <location>
        <begin position="181"/>
        <end position="214"/>
    </location>
</feature>
<evidence type="ECO:0000313" key="3">
    <source>
        <dbReference type="Proteomes" id="UP001217089"/>
    </source>
</evidence>
<name>A0ABQ9G135_TEGGR</name>
<evidence type="ECO:0000313" key="2">
    <source>
        <dbReference type="EMBL" id="KAJ8322017.1"/>
    </source>
</evidence>
<feature type="compositionally biased region" description="Polar residues" evidence="1">
    <location>
        <begin position="372"/>
        <end position="382"/>
    </location>
</feature>
<feature type="region of interest" description="Disordered" evidence="1">
    <location>
        <begin position="372"/>
        <end position="394"/>
    </location>
</feature>
<proteinExistence type="predicted"/>
<reference evidence="2 3" key="1">
    <citation type="submission" date="2022-12" db="EMBL/GenBank/DDBJ databases">
        <title>Chromosome-level genome of Tegillarca granosa.</title>
        <authorList>
            <person name="Kim J."/>
        </authorList>
    </citation>
    <scope>NUCLEOTIDE SEQUENCE [LARGE SCALE GENOMIC DNA]</scope>
    <source>
        <strain evidence="2">Teg-2019</strain>
        <tissue evidence="2">Adductor muscle</tissue>
    </source>
</reference>